<evidence type="ECO:0000256" key="1">
    <source>
        <dbReference type="ARBA" id="ARBA00007558"/>
    </source>
</evidence>
<dbReference type="AlphaFoldDB" id="A0A6L2J3C9"/>
<comment type="similarity">
    <text evidence="1">Belongs to the RUS1 family.</text>
</comment>
<evidence type="ECO:0000259" key="2">
    <source>
        <dbReference type="Pfam" id="PF04884"/>
    </source>
</evidence>
<sequence>MCVHKVELFTRQAATRSCFYVGFAAQRNFAEVIARGKAQGMVSKSIGIMLKIALANCIQALTPLALASFGDVTWIYMFCNLKSYQSIQLRTLNTYHASLVFGEYLRSGLVPSVKEVNDEEPFFPALPLLSLKPSNKVENRVLSPKAKEAAATIEQRLELGLKLSDIVKTKTDAHALLDLYKNQGYILTLHNGKVCLILAKGGTTYSINANVKRSHMV</sequence>
<dbReference type="GO" id="GO:0009941">
    <property type="term" value="C:chloroplast envelope"/>
    <property type="evidence" value="ECO:0007669"/>
    <property type="project" value="TreeGrafter"/>
</dbReference>
<name>A0A6L2J3C9_TANCI</name>
<comment type="caution">
    <text evidence="3">The sequence shown here is derived from an EMBL/GenBank/DDBJ whole genome shotgun (WGS) entry which is preliminary data.</text>
</comment>
<dbReference type="InterPro" id="IPR006968">
    <property type="entry name" value="RUS_fam"/>
</dbReference>
<organism evidence="3">
    <name type="scientific">Tanacetum cinerariifolium</name>
    <name type="common">Dalmatian daisy</name>
    <name type="synonym">Chrysanthemum cinerariifolium</name>
    <dbReference type="NCBI Taxonomy" id="118510"/>
    <lineage>
        <taxon>Eukaryota</taxon>
        <taxon>Viridiplantae</taxon>
        <taxon>Streptophyta</taxon>
        <taxon>Embryophyta</taxon>
        <taxon>Tracheophyta</taxon>
        <taxon>Spermatophyta</taxon>
        <taxon>Magnoliopsida</taxon>
        <taxon>eudicotyledons</taxon>
        <taxon>Gunneridae</taxon>
        <taxon>Pentapetalae</taxon>
        <taxon>asterids</taxon>
        <taxon>campanulids</taxon>
        <taxon>Asterales</taxon>
        <taxon>Asteraceae</taxon>
        <taxon>Asteroideae</taxon>
        <taxon>Anthemideae</taxon>
        <taxon>Anthemidinae</taxon>
        <taxon>Tanacetum</taxon>
    </lineage>
</organism>
<dbReference type="PANTHER" id="PTHR12770">
    <property type="entry name" value="RUS1 FAMILY PROTEIN C16ORF58"/>
    <property type="match status" value="1"/>
</dbReference>
<accession>A0A6L2J3C9</accession>
<dbReference type="GO" id="GO:0032502">
    <property type="term" value="P:developmental process"/>
    <property type="evidence" value="ECO:0007669"/>
    <property type="project" value="TreeGrafter"/>
</dbReference>
<dbReference type="PANTHER" id="PTHR12770:SF22">
    <property type="entry name" value="PROTEIN ROOT UVB SENSITIVE 1, CHLOROPLASTIC"/>
    <property type="match status" value="1"/>
</dbReference>
<proteinExistence type="inferred from homology"/>
<dbReference type="InterPro" id="IPR054549">
    <property type="entry name" value="UVB_sens_RUS_dom"/>
</dbReference>
<dbReference type="EMBL" id="BKCJ010000234">
    <property type="protein sequence ID" value="GEU31272.1"/>
    <property type="molecule type" value="Genomic_DNA"/>
</dbReference>
<dbReference type="Pfam" id="PF04884">
    <property type="entry name" value="UVB_sens_prot"/>
    <property type="match status" value="1"/>
</dbReference>
<gene>
    <name evidence="3" type="ORF">Tci_003250</name>
</gene>
<protein>
    <submittedName>
        <fullName evidence="3">Protein root UVB sensitive 1, chloroplastic</fullName>
    </submittedName>
</protein>
<evidence type="ECO:0000313" key="3">
    <source>
        <dbReference type="EMBL" id="GEU31272.1"/>
    </source>
</evidence>
<feature type="domain" description="Protein root UVB sensitive/RUS" evidence="2">
    <location>
        <begin position="12"/>
        <end position="107"/>
    </location>
</feature>
<dbReference type="GO" id="GO:0010224">
    <property type="term" value="P:response to UV-B"/>
    <property type="evidence" value="ECO:0007669"/>
    <property type="project" value="TreeGrafter"/>
</dbReference>
<reference evidence="3" key="1">
    <citation type="journal article" date="2019" name="Sci. Rep.">
        <title>Draft genome of Tanacetum cinerariifolium, the natural source of mosquito coil.</title>
        <authorList>
            <person name="Yamashiro T."/>
            <person name="Shiraishi A."/>
            <person name="Satake H."/>
            <person name="Nakayama K."/>
        </authorList>
    </citation>
    <scope>NUCLEOTIDE SEQUENCE</scope>
</reference>